<comment type="caution">
    <text evidence="3">The sequence shown here is derived from an EMBL/GenBank/DDBJ whole genome shotgun (WGS) entry which is preliminary data.</text>
</comment>
<keyword evidence="2" id="KW-0812">Transmembrane</keyword>
<name>A0AA88KJT0_NAELO</name>
<dbReference type="GeneID" id="68095564"/>
<keyword evidence="2" id="KW-0472">Membrane</keyword>
<evidence type="ECO:0000313" key="3">
    <source>
        <dbReference type="EMBL" id="KAG2385960.1"/>
    </source>
</evidence>
<sequence length="102" mass="11366">MQSNTTTTTSHFVQSSSSATSSSSSSLLDIFNFTKPVFTKLSSVVVFPFLSGVFSALGEYSMRFIYSKFQQVSKKNNSTEFDPLETFVTNGRPLNTLKRKKI</sequence>
<keyword evidence="2" id="KW-1133">Transmembrane helix</keyword>
<accession>A0AA88KJT0</accession>
<evidence type="ECO:0000313" key="4">
    <source>
        <dbReference type="Proteomes" id="UP000816034"/>
    </source>
</evidence>
<keyword evidence="4" id="KW-1185">Reference proteome</keyword>
<proteinExistence type="predicted"/>
<dbReference type="Proteomes" id="UP000816034">
    <property type="component" value="Unassembled WGS sequence"/>
</dbReference>
<dbReference type="AlphaFoldDB" id="A0AA88KJT0"/>
<gene>
    <name evidence="3" type="ORF">C9374_003109</name>
</gene>
<evidence type="ECO:0000256" key="1">
    <source>
        <dbReference type="SAM" id="MobiDB-lite"/>
    </source>
</evidence>
<reference evidence="3 4" key="1">
    <citation type="journal article" date="2018" name="BMC Genomics">
        <title>The genome of Naegleria lovaniensis, the basis for a comparative approach to unravel pathogenicity factors of the human pathogenic amoeba N. fowleri.</title>
        <authorList>
            <person name="Liechti N."/>
            <person name="Schurch N."/>
            <person name="Bruggmann R."/>
            <person name="Wittwer M."/>
        </authorList>
    </citation>
    <scope>NUCLEOTIDE SEQUENCE [LARGE SCALE GENOMIC DNA]</scope>
    <source>
        <strain evidence="3 4">ATCC 30569</strain>
    </source>
</reference>
<dbReference type="EMBL" id="PYSW02000017">
    <property type="protein sequence ID" value="KAG2385960.1"/>
    <property type="molecule type" value="Genomic_DNA"/>
</dbReference>
<dbReference type="RefSeq" id="XP_044549953.1">
    <property type="nucleotide sequence ID" value="XM_044692601.1"/>
</dbReference>
<feature type="region of interest" description="Disordered" evidence="1">
    <location>
        <begin position="1"/>
        <end position="25"/>
    </location>
</feature>
<organism evidence="3 4">
    <name type="scientific">Naegleria lovaniensis</name>
    <name type="common">Amoeba</name>
    <dbReference type="NCBI Taxonomy" id="51637"/>
    <lineage>
        <taxon>Eukaryota</taxon>
        <taxon>Discoba</taxon>
        <taxon>Heterolobosea</taxon>
        <taxon>Tetramitia</taxon>
        <taxon>Eutetramitia</taxon>
        <taxon>Vahlkampfiidae</taxon>
        <taxon>Naegleria</taxon>
    </lineage>
</organism>
<feature type="transmembrane region" description="Helical" evidence="2">
    <location>
        <begin position="37"/>
        <end position="58"/>
    </location>
</feature>
<protein>
    <submittedName>
        <fullName evidence="3">Uncharacterized protein</fullName>
    </submittedName>
</protein>
<evidence type="ECO:0000256" key="2">
    <source>
        <dbReference type="SAM" id="Phobius"/>
    </source>
</evidence>